<evidence type="ECO:0000313" key="2">
    <source>
        <dbReference type="Proteomes" id="UP000037397"/>
    </source>
</evidence>
<sequence>MSQQVSAERDPRIRLLDVVDRPLSVDEALDAVRDPAAGGIALFVGVVREQDHDKPVAALDYSSHPTAVAALEAAADQVLRDDVVGLAAVHRTGHLAIGETAVVVAVSAAHRGPALEVCRDMIDTLKRTVPIWKHQQFSDGSDEWVGLP</sequence>
<protein>
    <submittedName>
        <fullName evidence="1">Molybdopterin synthase</fullName>
    </submittedName>
</protein>
<dbReference type="AlphaFoldDB" id="A0A0L6CFS6"/>
<dbReference type="CDD" id="cd00756">
    <property type="entry name" value="MoaE"/>
    <property type="match status" value="1"/>
</dbReference>
<dbReference type="GO" id="GO:0006777">
    <property type="term" value="P:Mo-molybdopterin cofactor biosynthetic process"/>
    <property type="evidence" value="ECO:0007669"/>
    <property type="project" value="InterPro"/>
</dbReference>
<dbReference type="STRING" id="1631356.VV01_04285"/>
<dbReference type="InterPro" id="IPR003448">
    <property type="entry name" value="Mopterin_biosynth_MoaE"/>
</dbReference>
<name>A0A0L6CFS6_9MICO</name>
<dbReference type="Proteomes" id="UP000037397">
    <property type="component" value="Unassembled WGS sequence"/>
</dbReference>
<proteinExistence type="predicted"/>
<dbReference type="PANTHER" id="PTHR23404">
    <property type="entry name" value="MOLYBDOPTERIN SYNTHASE RELATED"/>
    <property type="match status" value="1"/>
</dbReference>
<gene>
    <name evidence="1" type="ORF">VV01_04285</name>
</gene>
<comment type="caution">
    <text evidence="1">The sequence shown here is derived from an EMBL/GenBank/DDBJ whole genome shotgun (WGS) entry which is preliminary data.</text>
</comment>
<dbReference type="Pfam" id="PF02391">
    <property type="entry name" value="MoaE"/>
    <property type="match status" value="1"/>
</dbReference>
<dbReference type="RefSeq" id="WP_050668814.1">
    <property type="nucleotide sequence ID" value="NZ_LAIR01000002.1"/>
</dbReference>
<organism evidence="1 2">
    <name type="scientific">Luteipulveratus halotolerans</name>
    <dbReference type="NCBI Taxonomy" id="1631356"/>
    <lineage>
        <taxon>Bacteria</taxon>
        <taxon>Bacillati</taxon>
        <taxon>Actinomycetota</taxon>
        <taxon>Actinomycetes</taxon>
        <taxon>Micrococcales</taxon>
        <taxon>Dermacoccaceae</taxon>
        <taxon>Luteipulveratus</taxon>
    </lineage>
</organism>
<dbReference type="InterPro" id="IPR036563">
    <property type="entry name" value="MoaE_sf"/>
</dbReference>
<dbReference type="EMBL" id="LAIR01000002">
    <property type="protein sequence ID" value="KNX36549.1"/>
    <property type="molecule type" value="Genomic_DNA"/>
</dbReference>
<reference evidence="2" key="1">
    <citation type="submission" date="2015-03" db="EMBL/GenBank/DDBJ databases">
        <title>Luteipulveratus halotolerans sp. nov., a novel actinobacterium (Dermacoccaceae) from Sarawak, Malaysia.</title>
        <authorList>
            <person name="Juboi H."/>
            <person name="Basik A."/>
            <person name="Shamsul S.S."/>
            <person name="Arnold P."/>
            <person name="Schmitt E.K."/>
            <person name="Sanglier J.-J."/>
            <person name="Yeo T."/>
        </authorList>
    </citation>
    <scope>NUCLEOTIDE SEQUENCE [LARGE SCALE GENOMIC DNA]</scope>
    <source>
        <strain evidence="2">C296001</strain>
    </source>
</reference>
<dbReference type="SUPFAM" id="SSF54690">
    <property type="entry name" value="Molybdopterin synthase subunit MoaE"/>
    <property type="match status" value="1"/>
</dbReference>
<evidence type="ECO:0000313" key="1">
    <source>
        <dbReference type="EMBL" id="KNX36549.1"/>
    </source>
</evidence>
<dbReference type="PATRIC" id="fig|1631356.3.peg.793"/>
<keyword evidence="2" id="KW-1185">Reference proteome</keyword>
<accession>A0A0L6CFS6</accession>
<dbReference type="Gene3D" id="3.90.1170.40">
    <property type="entry name" value="Molybdopterin biosynthesis MoaE subunit"/>
    <property type="match status" value="1"/>
</dbReference>